<keyword evidence="3" id="KW-1185">Reference proteome</keyword>
<dbReference type="OrthoDB" id="2789670at2759"/>
<organism evidence="2 3">
    <name type="scientific">Ceratopteris richardii</name>
    <name type="common">Triangle waterfern</name>
    <dbReference type="NCBI Taxonomy" id="49495"/>
    <lineage>
        <taxon>Eukaryota</taxon>
        <taxon>Viridiplantae</taxon>
        <taxon>Streptophyta</taxon>
        <taxon>Embryophyta</taxon>
        <taxon>Tracheophyta</taxon>
        <taxon>Polypodiopsida</taxon>
        <taxon>Polypodiidae</taxon>
        <taxon>Polypodiales</taxon>
        <taxon>Pteridineae</taxon>
        <taxon>Pteridaceae</taxon>
        <taxon>Parkerioideae</taxon>
        <taxon>Ceratopteris</taxon>
    </lineage>
</organism>
<protein>
    <recommendedName>
        <fullName evidence="4">Cytochrome P450</fullName>
    </recommendedName>
</protein>
<gene>
    <name evidence="2" type="ORF">KP509_16G057200</name>
</gene>
<dbReference type="Proteomes" id="UP000825935">
    <property type="component" value="Chromosome 16"/>
</dbReference>
<evidence type="ECO:0000256" key="1">
    <source>
        <dbReference type="SAM" id="Phobius"/>
    </source>
</evidence>
<dbReference type="InterPro" id="IPR001128">
    <property type="entry name" value="Cyt_P450"/>
</dbReference>
<dbReference type="GO" id="GO:0020037">
    <property type="term" value="F:heme binding"/>
    <property type="evidence" value="ECO:0007669"/>
    <property type="project" value="InterPro"/>
</dbReference>
<dbReference type="GO" id="GO:0016705">
    <property type="term" value="F:oxidoreductase activity, acting on paired donors, with incorporation or reduction of molecular oxygen"/>
    <property type="evidence" value="ECO:0007669"/>
    <property type="project" value="InterPro"/>
</dbReference>
<keyword evidence="1" id="KW-0472">Membrane</keyword>
<dbReference type="Pfam" id="PF00067">
    <property type="entry name" value="p450"/>
    <property type="match status" value="1"/>
</dbReference>
<dbReference type="Gene3D" id="1.10.630.10">
    <property type="entry name" value="Cytochrome P450"/>
    <property type="match status" value="1"/>
</dbReference>
<sequence length="259" mass="29314">MTSTLSPSVWFFFSLVPFFLLCALILIVYLRRSRLRLPPGPPGIPAISHLHLLGTEIHRSLWELSKRYGPLMFLRFGSVPVIIASTPATARLILQKHDHIFSCRSPTAVAMHITECKDLLFSQPGPYFKLIRQLSFSELFGSKRLQSFRCLISQEIRHLLCEVADCSDKVSVRERLYETSFSIISRMTVGKHAKDILSHSPTGPSYSLLAVIVEILDLVGVSNIGDYIPLLAWMDLQGCVRRSKGTFAEVNGYIWRDHQ</sequence>
<dbReference type="SUPFAM" id="SSF48264">
    <property type="entry name" value="Cytochrome P450"/>
    <property type="match status" value="1"/>
</dbReference>
<evidence type="ECO:0000313" key="2">
    <source>
        <dbReference type="EMBL" id="KAH7388095.1"/>
    </source>
</evidence>
<dbReference type="GO" id="GO:0005506">
    <property type="term" value="F:iron ion binding"/>
    <property type="evidence" value="ECO:0007669"/>
    <property type="project" value="InterPro"/>
</dbReference>
<dbReference type="AlphaFoldDB" id="A0A8T2T3A4"/>
<dbReference type="InterPro" id="IPR036396">
    <property type="entry name" value="Cyt_P450_sf"/>
</dbReference>
<dbReference type="EMBL" id="CM035421">
    <property type="protein sequence ID" value="KAH7388095.1"/>
    <property type="molecule type" value="Genomic_DNA"/>
</dbReference>
<feature type="transmembrane region" description="Helical" evidence="1">
    <location>
        <begin position="12"/>
        <end position="30"/>
    </location>
</feature>
<reference evidence="2" key="1">
    <citation type="submission" date="2021-08" db="EMBL/GenBank/DDBJ databases">
        <title>WGS assembly of Ceratopteris richardii.</title>
        <authorList>
            <person name="Marchant D.B."/>
            <person name="Chen G."/>
            <person name="Jenkins J."/>
            <person name="Shu S."/>
            <person name="Leebens-Mack J."/>
            <person name="Grimwood J."/>
            <person name="Schmutz J."/>
            <person name="Soltis P."/>
            <person name="Soltis D."/>
            <person name="Chen Z.-H."/>
        </authorList>
    </citation>
    <scope>NUCLEOTIDE SEQUENCE</scope>
    <source>
        <strain evidence="2">Whitten #5841</strain>
        <tissue evidence="2">Leaf</tissue>
    </source>
</reference>
<name>A0A8T2T3A4_CERRI</name>
<proteinExistence type="predicted"/>
<dbReference type="PANTHER" id="PTHR24299">
    <property type="entry name" value="CYTOCHROME P450 FAMILY 1"/>
    <property type="match status" value="1"/>
</dbReference>
<accession>A0A8T2T3A4</accession>
<keyword evidence="1" id="KW-1133">Transmembrane helix</keyword>
<dbReference type="PANTHER" id="PTHR24299:SF21">
    <property type="entry name" value="OS09G0441600 PROTEIN"/>
    <property type="match status" value="1"/>
</dbReference>
<evidence type="ECO:0000313" key="3">
    <source>
        <dbReference type="Proteomes" id="UP000825935"/>
    </source>
</evidence>
<evidence type="ECO:0008006" key="4">
    <source>
        <dbReference type="Google" id="ProtNLM"/>
    </source>
</evidence>
<keyword evidence="1" id="KW-0812">Transmembrane</keyword>
<comment type="caution">
    <text evidence="2">The sequence shown here is derived from an EMBL/GenBank/DDBJ whole genome shotgun (WGS) entry which is preliminary data.</text>
</comment>
<dbReference type="GO" id="GO:0004497">
    <property type="term" value="F:monooxygenase activity"/>
    <property type="evidence" value="ECO:0007669"/>
    <property type="project" value="InterPro"/>
</dbReference>
<dbReference type="OMA" id="FIRVEEM"/>